<accession>A0A5Q4BZX1</accession>
<evidence type="ECO:0000256" key="1">
    <source>
        <dbReference type="SAM" id="MobiDB-lite"/>
    </source>
</evidence>
<feature type="region of interest" description="Disordered" evidence="1">
    <location>
        <begin position="1"/>
        <end position="44"/>
    </location>
</feature>
<organism evidence="2 3">
    <name type="scientific">Colletotrichum shisoi</name>
    <dbReference type="NCBI Taxonomy" id="2078593"/>
    <lineage>
        <taxon>Eukaryota</taxon>
        <taxon>Fungi</taxon>
        <taxon>Dikarya</taxon>
        <taxon>Ascomycota</taxon>
        <taxon>Pezizomycotina</taxon>
        <taxon>Sordariomycetes</taxon>
        <taxon>Hypocreomycetidae</taxon>
        <taxon>Glomerellales</taxon>
        <taxon>Glomerellaceae</taxon>
        <taxon>Colletotrichum</taxon>
        <taxon>Colletotrichum destructivum species complex</taxon>
    </lineage>
</organism>
<evidence type="ECO:0000313" key="3">
    <source>
        <dbReference type="Proteomes" id="UP000326340"/>
    </source>
</evidence>
<proteinExistence type="predicted"/>
<comment type="caution">
    <text evidence="2">The sequence shown here is derived from an EMBL/GenBank/DDBJ whole genome shotgun (WGS) entry which is preliminary data.</text>
</comment>
<keyword evidence="3" id="KW-1185">Reference proteome</keyword>
<evidence type="ECO:0000313" key="2">
    <source>
        <dbReference type="EMBL" id="TQN71824.1"/>
    </source>
</evidence>
<feature type="compositionally biased region" description="Basic residues" evidence="1">
    <location>
        <begin position="16"/>
        <end position="25"/>
    </location>
</feature>
<protein>
    <submittedName>
        <fullName evidence="2">Uncharacterized protein</fullName>
    </submittedName>
</protein>
<dbReference type="AlphaFoldDB" id="A0A5Q4BZX1"/>
<feature type="compositionally biased region" description="Basic and acidic residues" evidence="1">
    <location>
        <begin position="1"/>
        <end position="15"/>
    </location>
</feature>
<feature type="compositionally biased region" description="Basic and acidic residues" evidence="1">
    <location>
        <begin position="26"/>
        <end position="38"/>
    </location>
</feature>
<name>A0A5Q4BZX1_9PEZI</name>
<sequence length="57" mass="6542">MDAVGKVESRSDQKRLAKQAHRRRINDRAVIENPHADYPDDQLDADVRSFAQTTLHV</sequence>
<dbReference type="EMBL" id="PUHP01000229">
    <property type="protein sequence ID" value="TQN71824.1"/>
    <property type="molecule type" value="Genomic_DNA"/>
</dbReference>
<reference evidence="2 3" key="1">
    <citation type="journal article" date="2019" name="Sci. Rep.">
        <title>Colletotrichum shisoi sp. nov., an anthracnose pathogen of Perilla frutescens in Japan: molecular phylogenetic, morphological and genomic evidence.</title>
        <authorList>
            <person name="Gan P."/>
            <person name="Tsushima A."/>
            <person name="Hiroyama R."/>
            <person name="Narusaka M."/>
            <person name="Takano Y."/>
            <person name="Narusaka Y."/>
            <person name="Kawaradani M."/>
            <person name="Damm U."/>
            <person name="Shirasu K."/>
        </authorList>
    </citation>
    <scope>NUCLEOTIDE SEQUENCE [LARGE SCALE GENOMIC DNA]</scope>
    <source>
        <strain evidence="2 3">PG-2018a</strain>
    </source>
</reference>
<gene>
    <name evidence="2" type="ORF">CSHISOI_03659</name>
</gene>
<dbReference type="Proteomes" id="UP000326340">
    <property type="component" value="Unassembled WGS sequence"/>
</dbReference>